<dbReference type="SUPFAM" id="SSF50044">
    <property type="entry name" value="SH3-domain"/>
    <property type="match status" value="1"/>
</dbReference>
<dbReference type="Proteomes" id="UP000799770">
    <property type="component" value="Unassembled WGS sequence"/>
</dbReference>
<dbReference type="Gene3D" id="2.30.30.40">
    <property type="entry name" value="SH3 Domains"/>
    <property type="match status" value="1"/>
</dbReference>
<accession>A0A6A5YVN5</accession>
<dbReference type="InterPro" id="IPR036028">
    <property type="entry name" value="SH3-like_dom_sf"/>
</dbReference>
<evidence type="ECO:0000259" key="3">
    <source>
        <dbReference type="PROSITE" id="PS50002"/>
    </source>
</evidence>
<keyword evidence="5" id="KW-1185">Reference proteome</keyword>
<evidence type="ECO:0000313" key="5">
    <source>
        <dbReference type="Proteomes" id="UP000799770"/>
    </source>
</evidence>
<feature type="domain" description="SH3" evidence="3">
    <location>
        <begin position="259"/>
        <end position="322"/>
    </location>
</feature>
<dbReference type="InterPro" id="IPR001452">
    <property type="entry name" value="SH3_domain"/>
</dbReference>
<evidence type="ECO:0000313" key="4">
    <source>
        <dbReference type="EMBL" id="KAF2111289.1"/>
    </source>
</evidence>
<sequence length="353" mass="40524">MDVSLHSPLLRLPRELRNQVYDSLFRGSCFKFTRKRIQVTLSYGSPIEASTSLPVWLLTSKQVLKEGLDQLYHTARCTRCLREPNVPGLKFSLETGRYEKQPEPVDNPRKLLSLTSIRALDLKDIQLSTYTTHPHVTPATFYICDRDGIRFLLQHLLAEGVTLNHLKLTLTLPTIYEFLYEPEDWKADLFEIEALARAKRVELVVQEPQMSASRVHDVRACRVAIARLQQELVRAAKSVVGAQDHECTVKNWKTTEHSLGGWYCRMRKGHRPSTDDEITVEDGDEVLALFDDSGGRDWVKVRRLKTGTEGLIPSRYIQTVTENKTSCTWHLEVSKGWSTEKEVHIQELVVHTY</sequence>
<dbReference type="OrthoDB" id="3799620at2759"/>
<organism evidence="4 5">
    <name type="scientific">Lophiotrema nucula</name>
    <dbReference type="NCBI Taxonomy" id="690887"/>
    <lineage>
        <taxon>Eukaryota</taxon>
        <taxon>Fungi</taxon>
        <taxon>Dikarya</taxon>
        <taxon>Ascomycota</taxon>
        <taxon>Pezizomycotina</taxon>
        <taxon>Dothideomycetes</taxon>
        <taxon>Pleosporomycetidae</taxon>
        <taxon>Pleosporales</taxon>
        <taxon>Lophiotremataceae</taxon>
        <taxon>Lophiotrema</taxon>
    </lineage>
</organism>
<dbReference type="PROSITE" id="PS50002">
    <property type="entry name" value="SH3"/>
    <property type="match status" value="1"/>
</dbReference>
<dbReference type="SMART" id="SM00326">
    <property type="entry name" value="SH3"/>
    <property type="match status" value="1"/>
</dbReference>
<evidence type="ECO:0000256" key="1">
    <source>
        <dbReference type="ARBA" id="ARBA00022443"/>
    </source>
</evidence>
<dbReference type="AlphaFoldDB" id="A0A6A5YVN5"/>
<protein>
    <recommendedName>
        <fullName evidence="3">SH3 domain-containing protein</fullName>
    </recommendedName>
</protein>
<proteinExistence type="predicted"/>
<evidence type="ECO:0000256" key="2">
    <source>
        <dbReference type="PROSITE-ProRule" id="PRU00192"/>
    </source>
</evidence>
<reference evidence="4" key="1">
    <citation type="journal article" date="2020" name="Stud. Mycol.">
        <title>101 Dothideomycetes genomes: a test case for predicting lifestyles and emergence of pathogens.</title>
        <authorList>
            <person name="Haridas S."/>
            <person name="Albert R."/>
            <person name="Binder M."/>
            <person name="Bloem J."/>
            <person name="Labutti K."/>
            <person name="Salamov A."/>
            <person name="Andreopoulos B."/>
            <person name="Baker S."/>
            <person name="Barry K."/>
            <person name="Bills G."/>
            <person name="Bluhm B."/>
            <person name="Cannon C."/>
            <person name="Castanera R."/>
            <person name="Culley D."/>
            <person name="Daum C."/>
            <person name="Ezra D."/>
            <person name="Gonzalez J."/>
            <person name="Henrissat B."/>
            <person name="Kuo A."/>
            <person name="Liang C."/>
            <person name="Lipzen A."/>
            <person name="Lutzoni F."/>
            <person name="Magnuson J."/>
            <person name="Mondo S."/>
            <person name="Nolan M."/>
            <person name="Ohm R."/>
            <person name="Pangilinan J."/>
            <person name="Park H.-J."/>
            <person name="Ramirez L."/>
            <person name="Alfaro M."/>
            <person name="Sun H."/>
            <person name="Tritt A."/>
            <person name="Yoshinaga Y."/>
            <person name="Zwiers L.-H."/>
            <person name="Turgeon B."/>
            <person name="Goodwin S."/>
            <person name="Spatafora J."/>
            <person name="Crous P."/>
            <person name="Grigoriev I."/>
        </authorList>
    </citation>
    <scope>NUCLEOTIDE SEQUENCE</scope>
    <source>
        <strain evidence="4">CBS 627.86</strain>
    </source>
</reference>
<gene>
    <name evidence="4" type="ORF">BDV96DRAFT_650386</name>
</gene>
<dbReference type="EMBL" id="ML977335">
    <property type="protein sequence ID" value="KAF2111289.1"/>
    <property type="molecule type" value="Genomic_DNA"/>
</dbReference>
<name>A0A6A5YVN5_9PLEO</name>
<dbReference type="Pfam" id="PF00018">
    <property type="entry name" value="SH3_1"/>
    <property type="match status" value="1"/>
</dbReference>
<keyword evidence="1 2" id="KW-0728">SH3 domain</keyword>